<keyword evidence="2" id="KW-1185">Reference proteome</keyword>
<gene>
    <name evidence="1" type="ORF">GQ55_9G235600</name>
</gene>
<organism evidence="1 2">
    <name type="scientific">Panicum hallii var. hallii</name>
    <dbReference type="NCBI Taxonomy" id="1504633"/>
    <lineage>
        <taxon>Eukaryota</taxon>
        <taxon>Viridiplantae</taxon>
        <taxon>Streptophyta</taxon>
        <taxon>Embryophyta</taxon>
        <taxon>Tracheophyta</taxon>
        <taxon>Spermatophyta</taxon>
        <taxon>Magnoliopsida</taxon>
        <taxon>Liliopsida</taxon>
        <taxon>Poales</taxon>
        <taxon>Poaceae</taxon>
        <taxon>PACMAD clade</taxon>
        <taxon>Panicoideae</taxon>
        <taxon>Panicodae</taxon>
        <taxon>Paniceae</taxon>
        <taxon>Panicinae</taxon>
        <taxon>Panicum</taxon>
        <taxon>Panicum sect. Panicum</taxon>
    </lineage>
</organism>
<dbReference type="Proteomes" id="UP000244336">
    <property type="component" value="Chromosome 9"/>
</dbReference>
<evidence type="ECO:0000313" key="1">
    <source>
        <dbReference type="EMBL" id="PUZ38927.1"/>
    </source>
</evidence>
<accession>A0A2T7C6H5</accession>
<proteinExistence type="predicted"/>
<dbReference type="EMBL" id="CM009757">
    <property type="protein sequence ID" value="PUZ38927.1"/>
    <property type="molecule type" value="Genomic_DNA"/>
</dbReference>
<evidence type="ECO:0000313" key="2">
    <source>
        <dbReference type="Proteomes" id="UP000244336"/>
    </source>
</evidence>
<name>A0A2T7C6H5_9POAL</name>
<sequence length="95" mass="10669">MPRQSGFHSVSLFAAAPVHRDFPRSRPARLAVCHMLLHRYREARGSLVSDAVGVAFPVGWNPLSCTKRRKVSQMTTKRNQNEIQAPGTLLVEFLL</sequence>
<dbReference type="Gramene" id="PUZ38927">
    <property type="protein sequence ID" value="PUZ38927"/>
    <property type="gene ID" value="GQ55_9G235600"/>
</dbReference>
<protein>
    <submittedName>
        <fullName evidence="1">Uncharacterized protein</fullName>
    </submittedName>
</protein>
<reference evidence="1 2" key="1">
    <citation type="submission" date="2018-04" db="EMBL/GenBank/DDBJ databases">
        <title>WGS assembly of Panicum hallii var. hallii HAL2.</title>
        <authorList>
            <person name="Lovell J."/>
            <person name="Jenkins J."/>
            <person name="Lowry D."/>
            <person name="Mamidi S."/>
            <person name="Sreedasyam A."/>
            <person name="Weng X."/>
            <person name="Barry K."/>
            <person name="Bonette J."/>
            <person name="Campitelli B."/>
            <person name="Daum C."/>
            <person name="Gordon S."/>
            <person name="Gould B."/>
            <person name="Lipzen A."/>
            <person name="MacQueen A."/>
            <person name="Palacio-Mejia J."/>
            <person name="Plott C."/>
            <person name="Shakirov E."/>
            <person name="Shu S."/>
            <person name="Yoshinaga Y."/>
            <person name="Zane M."/>
            <person name="Rokhsar D."/>
            <person name="Grimwood J."/>
            <person name="Schmutz J."/>
            <person name="Juenger T."/>
        </authorList>
    </citation>
    <scope>NUCLEOTIDE SEQUENCE [LARGE SCALE GENOMIC DNA]</scope>
    <source>
        <strain evidence="2">cv. HAL2</strain>
    </source>
</reference>
<dbReference type="AlphaFoldDB" id="A0A2T7C6H5"/>